<evidence type="ECO:0008006" key="4">
    <source>
        <dbReference type="Google" id="ProtNLM"/>
    </source>
</evidence>
<dbReference type="Proteomes" id="UP000199026">
    <property type="component" value="Unassembled WGS sequence"/>
</dbReference>
<organism evidence="2 3">
    <name type="scientific">Lentibacter algarum</name>
    <dbReference type="NCBI Taxonomy" id="576131"/>
    <lineage>
        <taxon>Bacteria</taxon>
        <taxon>Pseudomonadati</taxon>
        <taxon>Pseudomonadota</taxon>
        <taxon>Alphaproteobacteria</taxon>
        <taxon>Rhodobacterales</taxon>
        <taxon>Roseobacteraceae</taxon>
        <taxon>Lentibacter</taxon>
    </lineage>
</organism>
<feature type="signal peptide" evidence="1">
    <location>
        <begin position="1"/>
        <end position="27"/>
    </location>
</feature>
<evidence type="ECO:0000313" key="3">
    <source>
        <dbReference type="Proteomes" id="UP000199026"/>
    </source>
</evidence>
<sequence length="458" mass="50342">MPVLTYIRNGAAILALVLAAVPVQLSAQDSPQRLSPSEARSFALGLLQQGETQAARALALGLLRKDSRDYIALMVLAEAERSLGRPTQAKFAARRAWRSTEVEKERFAAAFMMSGILKAEEKYSQAQLWLRRAGTATDEPRYEAAARKEYRRVQAANPWSLSFNFSLAPTSNVNGGPNDNTYTIGDLVFVDPTAVPLSGVEVGTMLNITHRLKPAEWGRVSFGLRYDERRYMLSSAAKRAVPTASGSDYAFTALDVHMRIDFASKKERARTTAEIGLSQAWQAGERIATGQRLRLSRGFASERLTFASYGISLQDQTRHDSALRSNTTYTVDGFALHQLSNDSMLRYGAALSKVDSASSDMAHTAATLSLAYLPAAPLLGAQASFSGALQLREYDRLRYGSTLRRDQKLSLTANFVFEQIDYMGFSPSLTLNATRNISNKTLFDTQELGLSLGIKSTF</sequence>
<gene>
    <name evidence="2" type="ORF">SAMN05444486_101907</name>
</gene>
<dbReference type="STRING" id="576131.SAMN05444486_101907"/>
<keyword evidence="3" id="KW-1185">Reference proteome</keyword>
<dbReference type="GeneID" id="78123693"/>
<evidence type="ECO:0000313" key="2">
    <source>
        <dbReference type="EMBL" id="SDY23576.1"/>
    </source>
</evidence>
<dbReference type="AlphaFoldDB" id="A0A1H3I758"/>
<name>A0A1H3I758_9RHOB</name>
<protein>
    <recommendedName>
        <fullName evidence="4">Tetratricopeptide repeat-containing protein</fullName>
    </recommendedName>
</protein>
<reference evidence="2 3" key="1">
    <citation type="submission" date="2016-10" db="EMBL/GenBank/DDBJ databases">
        <authorList>
            <person name="de Groot N.N."/>
        </authorList>
    </citation>
    <scope>NUCLEOTIDE SEQUENCE [LARGE SCALE GENOMIC DNA]</scope>
    <source>
        <strain evidence="2 3">DSM 24677</strain>
    </source>
</reference>
<dbReference type="OrthoDB" id="7684399at2"/>
<accession>A0A1H3I758</accession>
<feature type="chain" id="PRO_5011650477" description="Tetratricopeptide repeat-containing protein" evidence="1">
    <location>
        <begin position="28"/>
        <end position="458"/>
    </location>
</feature>
<dbReference type="RefSeq" id="WP_089888178.1">
    <property type="nucleotide sequence ID" value="NZ_CALJFH010000011.1"/>
</dbReference>
<dbReference type="EMBL" id="FNPR01000001">
    <property type="protein sequence ID" value="SDY23576.1"/>
    <property type="molecule type" value="Genomic_DNA"/>
</dbReference>
<proteinExistence type="predicted"/>
<evidence type="ECO:0000256" key="1">
    <source>
        <dbReference type="SAM" id="SignalP"/>
    </source>
</evidence>
<keyword evidence="1" id="KW-0732">Signal</keyword>